<dbReference type="Proteomes" id="UP000248168">
    <property type="component" value="Unassembled WGS sequence"/>
</dbReference>
<evidence type="ECO:0000313" key="2">
    <source>
        <dbReference type="Proteomes" id="UP000248168"/>
    </source>
</evidence>
<dbReference type="InParanoid" id="A0A330L7S6"/>
<dbReference type="EMBL" id="OUNR01000016">
    <property type="protein sequence ID" value="SPP65183.1"/>
    <property type="molecule type" value="Genomic_DNA"/>
</dbReference>
<proteinExistence type="predicted"/>
<reference evidence="2" key="1">
    <citation type="submission" date="2018-04" db="EMBL/GenBank/DDBJ databases">
        <authorList>
            <person name="Lucker S."/>
            <person name="Sakoula D."/>
        </authorList>
    </citation>
    <scope>NUCLEOTIDE SEQUENCE [LARGE SCALE GENOMIC DNA]</scope>
</reference>
<dbReference type="AlphaFoldDB" id="A0A330L7S6"/>
<name>A0A330L7S6_9BACT</name>
<accession>A0A330L7S6</accession>
<sequence length="27" mass="3147">MELSCNVARFQRFSITALVHIINILTR</sequence>
<gene>
    <name evidence="1" type="ORF">NITLEN_30097</name>
</gene>
<keyword evidence="2" id="KW-1185">Reference proteome</keyword>
<protein>
    <submittedName>
        <fullName evidence="1">Uncharacterized protein</fullName>
    </submittedName>
</protein>
<evidence type="ECO:0000313" key="1">
    <source>
        <dbReference type="EMBL" id="SPP65183.1"/>
    </source>
</evidence>
<organism evidence="1 2">
    <name type="scientific">Nitrospira lenta</name>
    <dbReference type="NCBI Taxonomy" id="1436998"/>
    <lineage>
        <taxon>Bacteria</taxon>
        <taxon>Pseudomonadati</taxon>
        <taxon>Nitrospirota</taxon>
        <taxon>Nitrospiria</taxon>
        <taxon>Nitrospirales</taxon>
        <taxon>Nitrospiraceae</taxon>
        <taxon>Nitrospira</taxon>
    </lineage>
</organism>